<dbReference type="InterPro" id="IPR037482">
    <property type="entry name" value="ST1585_MBL-fold"/>
</dbReference>
<dbReference type="SUPFAM" id="SSF56281">
    <property type="entry name" value="Metallo-hydrolase/oxidoreductase"/>
    <property type="match status" value="1"/>
</dbReference>
<dbReference type="PANTHER" id="PTHR42951:SF22">
    <property type="entry name" value="METALLO BETA-LACTAMASE SUPERFAMILY LIPOPROTEIN"/>
    <property type="match status" value="1"/>
</dbReference>
<keyword evidence="2" id="KW-0378">Hydrolase</keyword>
<dbReference type="InterPro" id="IPR050855">
    <property type="entry name" value="NDM-1-like"/>
</dbReference>
<evidence type="ECO:0000313" key="3">
    <source>
        <dbReference type="Proteomes" id="UP000246569"/>
    </source>
</evidence>
<dbReference type="EMBL" id="QGTJ01000002">
    <property type="protein sequence ID" value="PWV64671.1"/>
    <property type="molecule type" value="Genomic_DNA"/>
</dbReference>
<dbReference type="PANTHER" id="PTHR42951">
    <property type="entry name" value="METALLO-BETA-LACTAMASE DOMAIN-CONTAINING"/>
    <property type="match status" value="1"/>
</dbReference>
<protein>
    <submittedName>
        <fullName evidence="2">Glyoxylase-like metal-dependent hydrolase (Beta-lactamase superfamily II)</fullName>
    </submittedName>
</protein>
<evidence type="ECO:0000259" key="1">
    <source>
        <dbReference type="SMART" id="SM00849"/>
    </source>
</evidence>
<dbReference type="GO" id="GO:0016787">
    <property type="term" value="F:hydrolase activity"/>
    <property type="evidence" value="ECO:0007669"/>
    <property type="project" value="UniProtKB-KW"/>
</dbReference>
<feature type="domain" description="Metallo-beta-lactamase" evidence="1">
    <location>
        <begin position="38"/>
        <end position="243"/>
    </location>
</feature>
<dbReference type="InterPro" id="IPR001279">
    <property type="entry name" value="Metallo-B-lactamas"/>
</dbReference>
<keyword evidence="3" id="KW-1185">Reference proteome</keyword>
<dbReference type="CDD" id="cd07726">
    <property type="entry name" value="ST1585-like_MBL-fold"/>
    <property type="match status" value="1"/>
</dbReference>
<reference evidence="2 3" key="1">
    <citation type="submission" date="2018-05" db="EMBL/GenBank/DDBJ databases">
        <title>Genomic Encyclopedia of Type Strains, Phase IV (KMG-IV): sequencing the most valuable type-strain genomes for metagenomic binning, comparative biology and taxonomic classification.</title>
        <authorList>
            <person name="Goeker M."/>
        </authorList>
    </citation>
    <scope>NUCLEOTIDE SEQUENCE [LARGE SCALE GENOMIC DNA]</scope>
    <source>
        <strain evidence="2 3">DSM 23606</strain>
    </source>
</reference>
<dbReference type="SMART" id="SM00849">
    <property type="entry name" value="Lactamase_B"/>
    <property type="match status" value="1"/>
</dbReference>
<dbReference type="InterPro" id="IPR036866">
    <property type="entry name" value="RibonucZ/Hydroxyglut_hydro"/>
</dbReference>
<accession>A0A317MZ10</accession>
<gene>
    <name evidence="2" type="ORF">C7443_102323</name>
</gene>
<name>A0A317MZ10_9GAMM</name>
<comment type="caution">
    <text evidence="2">The sequence shown here is derived from an EMBL/GenBank/DDBJ whole genome shotgun (WGS) entry which is preliminary data.</text>
</comment>
<sequence length="329" mass="35591">MNHPTAVAIETQDALSLSFIDYDHGITAIDTGFERPLFDASHLLVEQGRAAFIDVGTNYSVAQLLGVLDYKGIPREAVDYVIVTHVHLDHAGGAGAMMAALPNARLVVHPRGARHMVDPTALVAGASAVYGADTVRRTYGELLPVAAERVIEAADGHVIDLAGRPLVCLDTPGHARHHLCVWDARAAACFTGDTFGISYRELDTEQGPFIFPTSTPVQFEPEAMKTSIARLLTFKPKAMFLTHYSRVTGVEQLAAQLIEQIDALVELAHDANGRPERHSALVEGMFAYFGARAAAHGVTLGSTKIRELLALDVELNAQGLEVWLDRAQR</sequence>
<organism evidence="2 3">
    <name type="scientific">Plasticicumulans acidivorans</name>
    <dbReference type="NCBI Taxonomy" id="886464"/>
    <lineage>
        <taxon>Bacteria</taxon>
        <taxon>Pseudomonadati</taxon>
        <taxon>Pseudomonadota</taxon>
        <taxon>Gammaproteobacteria</taxon>
        <taxon>Candidatus Competibacteraceae</taxon>
        <taxon>Plasticicumulans</taxon>
    </lineage>
</organism>
<dbReference type="Gene3D" id="3.60.15.10">
    <property type="entry name" value="Ribonuclease Z/Hydroxyacylglutathione hydrolase-like"/>
    <property type="match status" value="1"/>
</dbReference>
<dbReference type="AlphaFoldDB" id="A0A317MZ10"/>
<dbReference type="Pfam" id="PF00753">
    <property type="entry name" value="Lactamase_B"/>
    <property type="match status" value="1"/>
</dbReference>
<dbReference type="Proteomes" id="UP000246569">
    <property type="component" value="Unassembled WGS sequence"/>
</dbReference>
<evidence type="ECO:0000313" key="2">
    <source>
        <dbReference type="EMBL" id="PWV64671.1"/>
    </source>
</evidence>
<proteinExistence type="predicted"/>